<dbReference type="Proteomes" id="UP000625682">
    <property type="component" value="Unassembled WGS sequence"/>
</dbReference>
<evidence type="ECO:0000256" key="1">
    <source>
        <dbReference type="SAM" id="MobiDB-lite"/>
    </source>
</evidence>
<accession>A0A917L2I3</accession>
<evidence type="ECO:0000313" key="3">
    <source>
        <dbReference type="Proteomes" id="UP000625682"/>
    </source>
</evidence>
<proteinExistence type="predicted"/>
<dbReference type="AlphaFoldDB" id="A0A917L2I3"/>
<reference evidence="2" key="1">
    <citation type="journal article" date="2014" name="Int. J. Syst. Evol. Microbiol.">
        <title>Complete genome sequence of Corynebacterium casei LMG S-19264T (=DSM 44701T), isolated from a smear-ripened cheese.</title>
        <authorList>
            <consortium name="US DOE Joint Genome Institute (JGI-PGF)"/>
            <person name="Walter F."/>
            <person name="Albersmeier A."/>
            <person name="Kalinowski J."/>
            <person name="Ruckert C."/>
        </authorList>
    </citation>
    <scope>NUCLEOTIDE SEQUENCE</scope>
    <source>
        <strain evidence="2">CGMCC 4.7272</strain>
    </source>
</reference>
<name>A0A917L2I3_9ACTN</name>
<keyword evidence="3" id="KW-1185">Reference proteome</keyword>
<reference evidence="2" key="2">
    <citation type="submission" date="2020-09" db="EMBL/GenBank/DDBJ databases">
        <authorList>
            <person name="Sun Q."/>
            <person name="Zhou Y."/>
        </authorList>
    </citation>
    <scope>NUCLEOTIDE SEQUENCE</scope>
    <source>
        <strain evidence="2">CGMCC 4.7272</strain>
    </source>
</reference>
<evidence type="ECO:0000313" key="2">
    <source>
        <dbReference type="EMBL" id="GGJ36598.1"/>
    </source>
</evidence>
<feature type="region of interest" description="Disordered" evidence="1">
    <location>
        <begin position="1"/>
        <end position="25"/>
    </location>
</feature>
<organism evidence="2 3">
    <name type="scientific">Streptomyces lacrimifluminis</name>
    <dbReference type="NCBI Taxonomy" id="1500077"/>
    <lineage>
        <taxon>Bacteria</taxon>
        <taxon>Bacillati</taxon>
        <taxon>Actinomycetota</taxon>
        <taxon>Actinomycetes</taxon>
        <taxon>Kitasatosporales</taxon>
        <taxon>Streptomycetaceae</taxon>
        <taxon>Streptomyces</taxon>
    </lineage>
</organism>
<protein>
    <submittedName>
        <fullName evidence="2">Uncharacterized protein</fullName>
    </submittedName>
</protein>
<comment type="caution">
    <text evidence="2">The sequence shown here is derived from an EMBL/GenBank/DDBJ whole genome shotgun (WGS) entry which is preliminary data.</text>
</comment>
<sequence>MVRPERLQTLHGDLPPQRLVASTPHFPHAATPDQIDQPVPVLDQSGVRHLVLPPPVLFTLPWPVQYGELSSEFVRRGPRAGAEP</sequence>
<dbReference type="EMBL" id="BMMU01000011">
    <property type="protein sequence ID" value="GGJ36598.1"/>
    <property type="molecule type" value="Genomic_DNA"/>
</dbReference>
<gene>
    <name evidence="2" type="ORF">GCM10012282_36630</name>
</gene>